<dbReference type="Pfam" id="PF02517">
    <property type="entry name" value="Rce1-like"/>
    <property type="match status" value="1"/>
</dbReference>
<organism evidence="4 5">
    <name type="scientific">Agromyces salentinus</name>
    <dbReference type="NCBI Taxonomy" id="269421"/>
    <lineage>
        <taxon>Bacteria</taxon>
        <taxon>Bacillati</taxon>
        <taxon>Actinomycetota</taxon>
        <taxon>Actinomycetes</taxon>
        <taxon>Micrococcales</taxon>
        <taxon>Microbacteriaceae</taxon>
        <taxon>Agromyces</taxon>
    </lineage>
</organism>
<keyword evidence="2" id="KW-1133">Transmembrane helix</keyword>
<feature type="transmembrane region" description="Helical" evidence="2">
    <location>
        <begin position="200"/>
        <end position="221"/>
    </location>
</feature>
<protein>
    <submittedName>
        <fullName evidence="4">CPBP family intramembrane metalloprotease</fullName>
    </submittedName>
</protein>
<proteinExistence type="predicted"/>
<evidence type="ECO:0000256" key="1">
    <source>
        <dbReference type="SAM" id="MobiDB-lite"/>
    </source>
</evidence>
<dbReference type="InterPro" id="IPR003675">
    <property type="entry name" value="Rce1/LyrA-like_dom"/>
</dbReference>
<feature type="transmembrane region" description="Helical" evidence="2">
    <location>
        <begin position="69"/>
        <end position="92"/>
    </location>
</feature>
<name>A0ABN2MZL2_9MICO</name>
<feature type="transmembrane region" description="Helical" evidence="2">
    <location>
        <begin position="296"/>
        <end position="315"/>
    </location>
</feature>
<feature type="domain" description="CAAX prenyl protease 2/Lysostaphin resistance protein A-like" evidence="3">
    <location>
        <begin position="208"/>
        <end position="308"/>
    </location>
</feature>
<evidence type="ECO:0000256" key="2">
    <source>
        <dbReference type="SAM" id="Phobius"/>
    </source>
</evidence>
<dbReference type="PANTHER" id="PTHR35797">
    <property type="entry name" value="PROTEASE-RELATED"/>
    <property type="match status" value="1"/>
</dbReference>
<keyword evidence="4" id="KW-0482">Metalloprotease</keyword>
<keyword evidence="2" id="KW-0472">Membrane</keyword>
<dbReference type="PANTHER" id="PTHR35797:SF1">
    <property type="entry name" value="PROTEASE"/>
    <property type="match status" value="1"/>
</dbReference>
<reference evidence="4 5" key="1">
    <citation type="journal article" date="2019" name="Int. J. Syst. Evol. Microbiol.">
        <title>The Global Catalogue of Microorganisms (GCM) 10K type strain sequencing project: providing services to taxonomists for standard genome sequencing and annotation.</title>
        <authorList>
            <consortium name="The Broad Institute Genomics Platform"/>
            <consortium name="The Broad Institute Genome Sequencing Center for Infectious Disease"/>
            <person name="Wu L."/>
            <person name="Ma J."/>
        </authorList>
    </citation>
    <scope>NUCLEOTIDE SEQUENCE [LARGE SCALE GENOMIC DNA]</scope>
    <source>
        <strain evidence="4 5">JCM 14323</strain>
    </source>
</reference>
<gene>
    <name evidence="4" type="ORF">GCM10009750_34200</name>
</gene>
<feature type="transmembrane region" description="Helical" evidence="2">
    <location>
        <begin position="104"/>
        <end position="124"/>
    </location>
</feature>
<keyword evidence="4" id="KW-0645">Protease</keyword>
<dbReference type="RefSeq" id="WP_157428177.1">
    <property type="nucleotide sequence ID" value="NZ_BAAANK010000011.1"/>
</dbReference>
<dbReference type="EMBL" id="BAAANK010000011">
    <property type="protein sequence ID" value="GAA1845014.1"/>
    <property type="molecule type" value="Genomic_DNA"/>
</dbReference>
<feature type="transmembrane region" description="Helical" evidence="2">
    <location>
        <begin position="269"/>
        <end position="289"/>
    </location>
</feature>
<dbReference type="InterPro" id="IPR042150">
    <property type="entry name" value="MmRce1-like"/>
</dbReference>
<accession>A0ABN2MZL2</accession>
<dbReference type="Proteomes" id="UP001501746">
    <property type="component" value="Unassembled WGS sequence"/>
</dbReference>
<feature type="compositionally biased region" description="Pro residues" evidence="1">
    <location>
        <begin position="24"/>
        <end position="38"/>
    </location>
</feature>
<evidence type="ECO:0000313" key="5">
    <source>
        <dbReference type="Proteomes" id="UP001501746"/>
    </source>
</evidence>
<feature type="transmembrane region" description="Helical" evidence="2">
    <location>
        <begin position="145"/>
        <end position="166"/>
    </location>
</feature>
<dbReference type="GO" id="GO:0008237">
    <property type="term" value="F:metallopeptidase activity"/>
    <property type="evidence" value="ECO:0007669"/>
    <property type="project" value="UniProtKB-KW"/>
</dbReference>
<evidence type="ECO:0000259" key="3">
    <source>
        <dbReference type="Pfam" id="PF02517"/>
    </source>
</evidence>
<feature type="compositionally biased region" description="Low complexity" evidence="1">
    <location>
        <begin position="39"/>
        <end position="49"/>
    </location>
</feature>
<comment type="caution">
    <text evidence="4">The sequence shown here is derived from an EMBL/GenBank/DDBJ whole genome shotgun (WGS) entry which is preliminary data.</text>
</comment>
<keyword evidence="5" id="KW-1185">Reference proteome</keyword>
<feature type="transmembrane region" description="Helical" evidence="2">
    <location>
        <begin position="327"/>
        <end position="348"/>
    </location>
</feature>
<sequence length="374" mass="39572">MSDEVRPARNDAWVPPGATARQGPTPPPAPAAPMPAAPPASAAAPISAAERQRAKNAERGPIFPDRVPWAAVAVFTAIAVGAGWLVVLPVWLSGEGLADPLFGLLALVLMYTPALATLVVVLWVRRPASIPRYLGLSPMRPAGRTWLFIAIAFVLFTVLPFLAMLLGQAMGLVRLDFAGLSGITAAFEGTGAVPIDPGTVVLITLVTLPLVTVVNSIAAFGEEIGWRGWLLPSLRPLGTLPALLLTGVVWGLWHSPIILLGYNYQRTDLLGVLAMVVFCVLTGVVIGWLRLRSASVWPAVVAHGAINTATAQWLIFVDADDLPVGPWGTVLGWPGWMLLALVILALVLTRQLWKQATPGLTMAEAREPAPAPGM</sequence>
<keyword evidence="2" id="KW-0812">Transmembrane</keyword>
<evidence type="ECO:0000313" key="4">
    <source>
        <dbReference type="EMBL" id="GAA1845014.1"/>
    </source>
</evidence>
<keyword evidence="4" id="KW-0378">Hydrolase</keyword>
<feature type="region of interest" description="Disordered" evidence="1">
    <location>
        <begin position="1"/>
        <end position="50"/>
    </location>
</feature>